<dbReference type="AlphaFoldDB" id="A0A067R0A5"/>
<accession>A0A067R0A5</accession>
<gene>
    <name evidence="1" type="ORF">L798_10017</name>
</gene>
<keyword evidence="2" id="KW-1185">Reference proteome</keyword>
<evidence type="ECO:0000313" key="1">
    <source>
        <dbReference type="EMBL" id="KDR16127.1"/>
    </source>
</evidence>
<evidence type="ECO:0000313" key="2">
    <source>
        <dbReference type="Proteomes" id="UP000027135"/>
    </source>
</evidence>
<reference evidence="1 2" key="1">
    <citation type="journal article" date="2014" name="Nat. Commun.">
        <title>Molecular traces of alternative social organization in a termite genome.</title>
        <authorList>
            <person name="Terrapon N."/>
            <person name="Li C."/>
            <person name="Robertson H.M."/>
            <person name="Ji L."/>
            <person name="Meng X."/>
            <person name="Booth W."/>
            <person name="Chen Z."/>
            <person name="Childers C.P."/>
            <person name="Glastad K.M."/>
            <person name="Gokhale K."/>
            <person name="Gowin J."/>
            <person name="Gronenberg W."/>
            <person name="Hermansen R.A."/>
            <person name="Hu H."/>
            <person name="Hunt B.G."/>
            <person name="Huylmans A.K."/>
            <person name="Khalil S.M."/>
            <person name="Mitchell R.D."/>
            <person name="Munoz-Torres M.C."/>
            <person name="Mustard J.A."/>
            <person name="Pan H."/>
            <person name="Reese J.T."/>
            <person name="Scharf M.E."/>
            <person name="Sun F."/>
            <person name="Vogel H."/>
            <person name="Xiao J."/>
            <person name="Yang W."/>
            <person name="Yang Z."/>
            <person name="Yang Z."/>
            <person name="Zhou J."/>
            <person name="Zhu J."/>
            <person name="Brent C.S."/>
            <person name="Elsik C.G."/>
            <person name="Goodisman M.A."/>
            <person name="Liberles D.A."/>
            <person name="Roe R.M."/>
            <person name="Vargo E.L."/>
            <person name="Vilcinskas A."/>
            <person name="Wang J."/>
            <person name="Bornberg-Bauer E."/>
            <person name="Korb J."/>
            <person name="Zhang G."/>
            <person name="Liebig J."/>
        </authorList>
    </citation>
    <scope>NUCLEOTIDE SEQUENCE [LARGE SCALE GENOMIC DNA]</scope>
    <source>
        <tissue evidence="1">Whole organism</tissue>
    </source>
</reference>
<protein>
    <submittedName>
        <fullName evidence="1">Uncharacterized protein</fullName>
    </submittedName>
</protein>
<dbReference type="Proteomes" id="UP000027135">
    <property type="component" value="Unassembled WGS sequence"/>
</dbReference>
<organism evidence="1 2">
    <name type="scientific">Zootermopsis nevadensis</name>
    <name type="common">Dampwood termite</name>
    <dbReference type="NCBI Taxonomy" id="136037"/>
    <lineage>
        <taxon>Eukaryota</taxon>
        <taxon>Metazoa</taxon>
        <taxon>Ecdysozoa</taxon>
        <taxon>Arthropoda</taxon>
        <taxon>Hexapoda</taxon>
        <taxon>Insecta</taxon>
        <taxon>Pterygota</taxon>
        <taxon>Neoptera</taxon>
        <taxon>Polyneoptera</taxon>
        <taxon>Dictyoptera</taxon>
        <taxon>Blattodea</taxon>
        <taxon>Blattoidea</taxon>
        <taxon>Termitoidae</taxon>
        <taxon>Termopsidae</taxon>
        <taxon>Zootermopsis</taxon>
    </lineage>
</organism>
<name>A0A067R0A5_ZOONE</name>
<proteinExistence type="predicted"/>
<sequence length="49" mass="5272">MSCYKELLTLNVMGVPADAHVPKDGSSFAVWLSPHYQNLKIADGTGLVP</sequence>
<dbReference type="EMBL" id="KK852805">
    <property type="protein sequence ID" value="KDR16127.1"/>
    <property type="molecule type" value="Genomic_DNA"/>
</dbReference>
<dbReference type="InParanoid" id="A0A067R0A5"/>